<dbReference type="PANTHER" id="PTHR10666">
    <property type="entry name" value="UBIQUITIN"/>
    <property type="match status" value="1"/>
</dbReference>
<keyword evidence="3" id="KW-1185">Reference proteome</keyword>
<dbReference type="AlphaFoldDB" id="A0A4Y7PKF9"/>
<protein>
    <recommendedName>
        <fullName evidence="1">Ubiquitin-like domain-containing protein</fullName>
    </recommendedName>
</protein>
<proteinExistence type="predicted"/>
<feature type="domain" description="Ubiquitin-like" evidence="1">
    <location>
        <begin position="2"/>
        <end position="70"/>
    </location>
</feature>
<dbReference type="PROSITE" id="PS50053">
    <property type="entry name" value="UBIQUITIN_2"/>
    <property type="match status" value="1"/>
</dbReference>
<dbReference type="VEuPathDB" id="FungiDB:BD410DRAFT_845630"/>
<accession>A0A4Y7PKF9</accession>
<dbReference type="Pfam" id="PF00240">
    <property type="entry name" value="ubiquitin"/>
    <property type="match status" value="1"/>
</dbReference>
<organism evidence="2 3">
    <name type="scientific">Rickenella mellea</name>
    <dbReference type="NCBI Taxonomy" id="50990"/>
    <lineage>
        <taxon>Eukaryota</taxon>
        <taxon>Fungi</taxon>
        <taxon>Dikarya</taxon>
        <taxon>Basidiomycota</taxon>
        <taxon>Agaricomycotina</taxon>
        <taxon>Agaricomycetes</taxon>
        <taxon>Hymenochaetales</taxon>
        <taxon>Rickenellaceae</taxon>
        <taxon>Rickenella</taxon>
    </lineage>
</organism>
<dbReference type="InterPro" id="IPR050158">
    <property type="entry name" value="Ubiquitin_ubiquitin-like"/>
</dbReference>
<dbReference type="STRING" id="50990.A0A4Y7PKF9"/>
<evidence type="ECO:0000313" key="3">
    <source>
        <dbReference type="Proteomes" id="UP000294933"/>
    </source>
</evidence>
<evidence type="ECO:0000259" key="1">
    <source>
        <dbReference type="PROSITE" id="PS50053"/>
    </source>
</evidence>
<dbReference type="Gene3D" id="3.10.20.90">
    <property type="entry name" value="Phosphatidylinositol 3-kinase Catalytic Subunit, Chain A, domain 1"/>
    <property type="match status" value="2"/>
</dbReference>
<dbReference type="InterPro" id="IPR029071">
    <property type="entry name" value="Ubiquitin-like_domsf"/>
</dbReference>
<sequence>MEQIFVEDHLGKRMGYNVRFSNPVYDLKQSIEALFGNLTGEQSLEFNSKEPQDSDILASYSIQPGDVVQLSGKTRQVFVKTLTGKTLNYSFDPDDPILLLAAKIHADEGIPIGFRSTAFYLSSTISVAKLFSAPLNRLTNLFVIDVGTLFVPRGNGFILENLRSLNLQIVDQCNLIECLSRSPRLEELSARFEFSTQKLQPIHDEVIVCLEHLRYLHLMLDVQSWDQGRRRPFDLFDLPALKTFRLHVSSFSLQDANLPASSRNSALTSYAATKLLFRTWR</sequence>
<dbReference type="InterPro" id="IPR000626">
    <property type="entry name" value="Ubiquitin-like_dom"/>
</dbReference>
<dbReference type="SUPFAM" id="SSF52047">
    <property type="entry name" value="RNI-like"/>
    <property type="match status" value="1"/>
</dbReference>
<dbReference type="CDD" id="cd17039">
    <property type="entry name" value="Ubl_ubiquitin_like"/>
    <property type="match status" value="1"/>
</dbReference>
<dbReference type="SUPFAM" id="SSF54236">
    <property type="entry name" value="Ubiquitin-like"/>
    <property type="match status" value="2"/>
</dbReference>
<reference evidence="2 3" key="1">
    <citation type="submission" date="2018-06" db="EMBL/GenBank/DDBJ databases">
        <title>A transcriptomic atlas of mushroom development highlights an independent origin of complex multicellularity.</title>
        <authorList>
            <consortium name="DOE Joint Genome Institute"/>
            <person name="Krizsan K."/>
            <person name="Almasi E."/>
            <person name="Merenyi Z."/>
            <person name="Sahu N."/>
            <person name="Viragh M."/>
            <person name="Koszo T."/>
            <person name="Mondo S."/>
            <person name="Kiss B."/>
            <person name="Balint B."/>
            <person name="Kues U."/>
            <person name="Barry K."/>
            <person name="Hegedus J.C."/>
            <person name="Henrissat B."/>
            <person name="Johnson J."/>
            <person name="Lipzen A."/>
            <person name="Ohm R."/>
            <person name="Nagy I."/>
            <person name="Pangilinan J."/>
            <person name="Yan J."/>
            <person name="Xiong Y."/>
            <person name="Grigoriev I.V."/>
            <person name="Hibbett D.S."/>
            <person name="Nagy L.G."/>
        </authorList>
    </citation>
    <scope>NUCLEOTIDE SEQUENCE [LARGE SCALE GENOMIC DNA]</scope>
    <source>
        <strain evidence="2 3">SZMC22713</strain>
    </source>
</reference>
<name>A0A4Y7PKF9_9AGAM</name>
<dbReference type="Proteomes" id="UP000294933">
    <property type="component" value="Unassembled WGS sequence"/>
</dbReference>
<dbReference type="OrthoDB" id="2909959at2759"/>
<dbReference type="EMBL" id="ML170300">
    <property type="protein sequence ID" value="TDL14910.1"/>
    <property type="molecule type" value="Genomic_DNA"/>
</dbReference>
<gene>
    <name evidence="2" type="ORF">BD410DRAFT_845630</name>
</gene>
<evidence type="ECO:0000313" key="2">
    <source>
        <dbReference type="EMBL" id="TDL14910.1"/>
    </source>
</evidence>